<keyword evidence="6 17" id="KW-0328">Glycosyltransferase</keyword>
<dbReference type="PANTHER" id="PTHR22913">
    <property type="entry name" value="HYALURONAN SYNTHASE"/>
    <property type="match status" value="1"/>
</dbReference>
<dbReference type="Gene3D" id="3.90.550.10">
    <property type="entry name" value="Spore Coat Polysaccharide Biosynthesis Protein SpsA, Chain A"/>
    <property type="match status" value="1"/>
</dbReference>
<dbReference type="InterPro" id="IPR001173">
    <property type="entry name" value="Glyco_trans_2-like"/>
</dbReference>
<dbReference type="Proteomes" id="UP001183615">
    <property type="component" value="Unassembled WGS sequence"/>
</dbReference>
<evidence type="ECO:0000256" key="11">
    <source>
        <dbReference type="ARBA" id="ARBA00042148"/>
    </source>
</evidence>
<dbReference type="EMBL" id="JAVREV010000008">
    <property type="protein sequence ID" value="MDT0444238.1"/>
    <property type="molecule type" value="Genomic_DNA"/>
</dbReference>
<evidence type="ECO:0000256" key="9">
    <source>
        <dbReference type="ARBA" id="ARBA00037408"/>
    </source>
</evidence>
<comment type="similarity">
    <text evidence="3">Belongs to the NodC/HAS family.</text>
</comment>
<evidence type="ECO:0000256" key="5">
    <source>
        <dbReference type="ARBA" id="ARBA00022475"/>
    </source>
</evidence>
<feature type="domain" description="Glycosyltransferase 2-like" evidence="16">
    <location>
        <begin position="99"/>
        <end position="264"/>
    </location>
</feature>
<comment type="catalytic activity">
    <reaction evidence="14">
        <text>N-acetyl-beta-D-glucosaminyl-(1-&gt;4)-[hyaluronan](n) + UDP-alpha-D-glucuronate = [hyaluronan](n+1) + UDP + H(+)</text>
        <dbReference type="Rhea" id="RHEA:12528"/>
        <dbReference type="Rhea" id="RHEA-COMP:12585"/>
        <dbReference type="Rhea" id="RHEA-COMP:12587"/>
        <dbReference type="ChEBI" id="CHEBI:15378"/>
        <dbReference type="ChEBI" id="CHEBI:58052"/>
        <dbReference type="ChEBI" id="CHEBI:58223"/>
        <dbReference type="ChEBI" id="CHEBI:132153"/>
        <dbReference type="ChEBI" id="CHEBI:132154"/>
        <dbReference type="EC" id="2.4.1.212"/>
    </reaction>
</comment>
<feature type="transmembrane region" description="Helical" evidence="15">
    <location>
        <begin position="435"/>
        <end position="456"/>
    </location>
</feature>
<evidence type="ECO:0000259" key="16">
    <source>
        <dbReference type="Pfam" id="PF00535"/>
    </source>
</evidence>
<evidence type="ECO:0000313" key="18">
    <source>
        <dbReference type="Proteomes" id="UP001183615"/>
    </source>
</evidence>
<dbReference type="InterPro" id="IPR029044">
    <property type="entry name" value="Nucleotide-diphossugar_trans"/>
</dbReference>
<feature type="transmembrane region" description="Helical" evidence="15">
    <location>
        <begin position="400"/>
        <end position="423"/>
    </location>
</feature>
<dbReference type="SUPFAM" id="SSF53448">
    <property type="entry name" value="Nucleotide-diphospho-sugar transferases"/>
    <property type="match status" value="1"/>
</dbReference>
<feature type="transmembrane region" description="Helical" evidence="15">
    <location>
        <begin position="373"/>
        <end position="394"/>
    </location>
</feature>
<proteinExistence type="inferred from homology"/>
<evidence type="ECO:0000256" key="2">
    <source>
        <dbReference type="ARBA" id="ARBA00004698"/>
    </source>
</evidence>
<keyword evidence="18" id="KW-1185">Reference proteome</keyword>
<accession>A0ABU2S5J0</accession>
<evidence type="ECO:0000313" key="17">
    <source>
        <dbReference type="EMBL" id="MDT0444238.1"/>
    </source>
</evidence>
<keyword evidence="8 15" id="KW-0472">Membrane</keyword>
<organism evidence="17 18">
    <name type="scientific">Streptomyces johnsoniae</name>
    <dbReference type="NCBI Taxonomy" id="3075532"/>
    <lineage>
        <taxon>Bacteria</taxon>
        <taxon>Bacillati</taxon>
        <taxon>Actinomycetota</taxon>
        <taxon>Actinomycetes</taxon>
        <taxon>Kitasatosporales</taxon>
        <taxon>Streptomycetaceae</taxon>
        <taxon>Streptomyces</taxon>
    </lineage>
</organism>
<reference evidence="18" key="1">
    <citation type="submission" date="2023-07" db="EMBL/GenBank/DDBJ databases">
        <title>30 novel species of actinomycetes from the DSMZ collection.</title>
        <authorList>
            <person name="Nouioui I."/>
        </authorList>
    </citation>
    <scope>NUCLEOTIDE SEQUENCE [LARGE SCALE GENOMIC DNA]</scope>
    <source>
        <strain evidence="18">DSM 41886</strain>
    </source>
</reference>
<dbReference type="GO" id="GO:0016757">
    <property type="term" value="F:glycosyltransferase activity"/>
    <property type="evidence" value="ECO:0007669"/>
    <property type="project" value="UniProtKB-KW"/>
</dbReference>
<comment type="subcellular location">
    <subcellularLocation>
        <location evidence="1">Cell membrane</location>
    </subcellularLocation>
</comment>
<evidence type="ECO:0000256" key="4">
    <source>
        <dbReference type="ARBA" id="ARBA00012207"/>
    </source>
</evidence>
<evidence type="ECO:0000256" key="10">
    <source>
        <dbReference type="ARBA" id="ARBA00040508"/>
    </source>
</evidence>
<evidence type="ECO:0000256" key="7">
    <source>
        <dbReference type="ARBA" id="ARBA00022679"/>
    </source>
</evidence>
<dbReference type="Pfam" id="PF00535">
    <property type="entry name" value="Glycos_transf_2"/>
    <property type="match status" value="1"/>
</dbReference>
<dbReference type="EC" id="2.4.1.212" evidence="4"/>
<dbReference type="CDD" id="cd06423">
    <property type="entry name" value="CESA_like"/>
    <property type="match status" value="1"/>
</dbReference>
<gene>
    <name evidence="17" type="ORF">RM779_16780</name>
</gene>
<comment type="catalytic activity">
    <reaction evidence="13">
        <text>[hyaluronan](n) + UDP-N-acetyl-alpha-D-glucosamine = N-acetyl-beta-D-glucosaminyl-(1-&gt;4)-[hyaluronan](n) + UDP + H(+)</text>
        <dbReference type="Rhea" id="RHEA:20465"/>
        <dbReference type="Rhea" id="RHEA-COMP:12583"/>
        <dbReference type="Rhea" id="RHEA-COMP:12585"/>
        <dbReference type="ChEBI" id="CHEBI:15378"/>
        <dbReference type="ChEBI" id="CHEBI:57705"/>
        <dbReference type="ChEBI" id="CHEBI:58223"/>
        <dbReference type="ChEBI" id="CHEBI:132153"/>
        <dbReference type="ChEBI" id="CHEBI:132154"/>
        <dbReference type="EC" id="2.4.1.212"/>
    </reaction>
</comment>
<comment type="caution">
    <text evidence="17">The sequence shown here is derived from an EMBL/GenBank/DDBJ whole genome shotgun (WGS) entry which is preliminary data.</text>
</comment>
<sequence length="468" mass="51990">MSLAPRYGSLDDGVRHALRRLVTLLALLPLLILLAAQAPRLPGGPLVLGYGFLVLAVTTVMLFLAYAHYEDPAVRTVRRRPAAATADFPPLPPAPRVSFLLAVKDEQDHIESCVRSMAASDCPGLDLVVVDDASTDDTPAILRRLAAELPVRLLFLDRNVGKKRALVLAAEHAEGDVLAFTDSDCQLAPDALRRCVDALVRHPELGAVSGHARALNADATLLTRVQDVWYEGQFRVAKAAEAVFGAVTCVSGPLAVFRRDAVYNYLPAWAEDRFLGRDFRFATDRQLTGYVLGQFRLGRRLKARHAGSSFVQGTDHPERAWRTGYVRSAVVRTTVPARLRPFLRQQIRWKKSFIRNIFFTGTFMWRRGPAAAALYYGHVLWVLAAPVMAVRHLLWAPAAGLWTLTALYLAGVLLKGVVWGVAFRIDHPGTPRWRYRPLMSLLSATLLAWLLPWSLLTIRRNVWSRSAT</sequence>
<name>A0ABU2S5J0_9ACTN</name>
<comment type="pathway">
    <text evidence="2">Glycan biosynthesis; hyaluronan biosynthesis.</text>
</comment>
<evidence type="ECO:0000256" key="13">
    <source>
        <dbReference type="ARBA" id="ARBA00047709"/>
    </source>
</evidence>
<dbReference type="RefSeq" id="WP_311618505.1">
    <property type="nucleotide sequence ID" value="NZ_JAVREV010000008.1"/>
</dbReference>
<dbReference type="PANTHER" id="PTHR22913:SF12">
    <property type="entry name" value="MANNURONAN SYNTHASE"/>
    <property type="match status" value="1"/>
</dbReference>
<comment type="function">
    <text evidence="9">Glycosaminoglycan synthesis. The hyaluronic acid capsule is involved in the pathogenicity of group A Streptococci; it may be the major virulence determinant.</text>
</comment>
<evidence type="ECO:0000256" key="3">
    <source>
        <dbReference type="ARBA" id="ARBA00006782"/>
    </source>
</evidence>
<evidence type="ECO:0000256" key="6">
    <source>
        <dbReference type="ARBA" id="ARBA00022676"/>
    </source>
</evidence>
<evidence type="ECO:0000256" key="12">
    <source>
        <dbReference type="ARBA" id="ARBA00043237"/>
    </source>
</evidence>
<feature type="transmembrane region" description="Helical" evidence="15">
    <location>
        <begin position="50"/>
        <end position="69"/>
    </location>
</feature>
<keyword evidence="5" id="KW-1003">Cell membrane</keyword>
<evidence type="ECO:0000256" key="1">
    <source>
        <dbReference type="ARBA" id="ARBA00004236"/>
    </source>
</evidence>
<keyword evidence="15" id="KW-1133">Transmembrane helix</keyword>
<evidence type="ECO:0000256" key="8">
    <source>
        <dbReference type="ARBA" id="ARBA00023136"/>
    </source>
</evidence>
<protein>
    <recommendedName>
        <fullName evidence="10">Hyaluronan synthase</fullName>
        <ecNumber evidence="4">2.4.1.212</ecNumber>
    </recommendedName>
    <alternativeName>
        <fullName evidence="12">Hyaluronate synthase</fullName>
    </alternativeName>
    <alternativeName>
        <fullName evidence="11">Hyaluronic acid synthase</fullName>
    </alternativeName>
</protein>
<keyword evidence="7 17" id="KW-0808">Transferase</keyword>
<feature type="transmembrane region" description="Helical" evidence="15">
    <location>
        <begin position="21"/>
        <end position="38"/>
    </location>
</feature>
<evidence type="ECO:0000256" key="15">
    <source>
        <dbReference type="SAM" id="Phobius"/>
    </source>
</evidence>
<evidence type="ECO:0000256" key="14">
    <source>
        <dbReference type="ARBA" id="ARBA00048168"/>
    </source>
</evidence>
<keyword evidence="15" id="KW-0812">Transmembrane</keyword>